<reference evidence="8" key="1">
    <citation type="submission" date="2018-08" db="EMBL/GenBank/DDBJ databases">
        <authorList>
            <person name="Rossello M."/>
        </authorList>
    </citation>
    <scope>NUCLEOTIDE SEQUENCE [LARGE SCALE GENOMIC DNA]</scope>
    <source>
        <strain evidence="8">cv. Chinese Spring</strain>
    </source>
</reference>
<dbReference type="Gramene" id="TraesWEE_scaffold_045493_01G000100.1">
    <property type="protein sequence ID" value="TraesWEE_scaffold_045493_01G000100.1"/>
    <property type="gene ID" value="TraesWEE_scaffold_045493_01G000100"/>
</dbReference>
<feature type="domain" description="NAC" evidence="7">
    <location>
        <begin position="280"/>
        <end position="432"/>
    </location>
</feature>
<keyword evidence="5" id="KW-0539">Nucleus</keyword>
<dbReference type="GO" id="GO:0006355">
    <property type="term" value="P:regulation of DNA-templated transcription"/>
    <property type="evidence" value="ECO:0007669"/>
    <property type="project" value="InterPro"/>
</dbReference>
<feature type="region of interest" description="Disordered" evidence="6">
    <location>
        <begin position="194"/>
        <end position="245"/>
    </location>
</feature>
<dbReference type="Gramene" id="TraesCS5A02G467300.1">
    <property type="protein sequence ID" value="TraesCS5A02G467300.1"/>
    <property type="gene ID" value="TraesCS5A02G467300"/>
</dbReference>
<feature type="compositionally biased region" description="Low complexity" evidence="6">
    <location>
        <begin position="34"/>
        <end position="46"/>
    </location>
</feature>
<evidence type="ECO:0000313" key="8">
    <source>
        <dbReference type="EnsemblPlants" id="TraesCS5A02G467300.1"/>
    </source>
</evidence>
<dbReference type="Gramene" id="TraesCLE_scaffold_043719_01G000100.1">
    <property type="protein sequence ID" value="TraesCLE_scaffold_043719_01G000100.1"/>
    <property type="gene ID" value="TraesCLE_scaffold_043719_01G000100"/>
</dbReference>
<keyword evidence="4" id="KW-0804">Transcription</keyword>
<evidence type="ECO:0000256" key="2">
    <source>
        <dbReference type="ARBA" id="ARBA00023015"/>
    </source>
</evidence>
<feature type="region of interest" description="Disordered" evidence="6">
    <location>
        <begin position="1"/>
        <end position="63"/>
    </location>
</feature>
<organism evidence="8">
    <name type="scientific">Triticum aestivum</name>
    <name type="common">Wheat</name>
    <dbReference type="NCBI Taxonomy" id="4565"/>
    <lineage>
        <taxon>Eukaryota</taxon>
        <taxon>Viridiplantae</taxon>
        <taxon>Streptophyta</taxon>
        <taxon>Embryophyta</taxon>
        <taxon>Tracheophyta</taxon>
        <taxon>Spermatophyta</taxon>
        <taxon>Magnoliopsida</taxon>
        <taxon>Liliopsida</taxon>
        <taxon>Poales</taxon>
        <taxon>Poaceae</taxon>
        <taxon>BOP clade</taxon>
        <taxon>Pooideae</taxon>
        <taxon>Triticodae</taxon>
        <taxon>Triticeae</taxon>
        <taxon>Triticinae</taxon>
        <taxon>Triticum</taxon>
    </lineage>
</organism>
<keyword evidence="2" id="KW-0805">Transcription regulation</keyword>
<gene>
    <name evidence="8" type="primary">LOC123108173</name>
</gene>
<feature type="compositionally biased region" description="Basic and acidic residues" evidence="6">
    <location>
        <begin position="490"/>
        <end position="499"/>
    </location>
</feature>
<dbReference type="Gene3D" id="2.170.150.80">
    <property type="entry name" value="NAC domain"/>
    <property type="match status" value="1"/>
</dbReference>
<evidence type="ECO:0000256" key="1">
    <source>
        <dbReference type="ARBA" id="ARBA00004123"/>
    </source>
</evidence>
<dbReference type="GeneID" id="123108173"/>
<comment type="subcellular location">
    <subcellularLocation>
        <location evidence="1">Nucleus</location>
    </subcellularLocation>
</comment>
<dbReference type="OMA" id="EWSNISA"/>
<feature type="region of interest" description="Disordered" evidence="6">
    <location>
        <begin position="435"/>
        <end position="499"/>
    </location>
</feature>
<dbReference type="InterPro" id="IPR036093">
    <property type="entry name" value="NAC_dom_sf"/>
</dbReference>
<dbReference type="SUPFAM" id="SSF101941">
    <property type="entry name" value="NAC domain"/>
    <property type="match status" value="1"/>
</dbReference>
<dbReference type="SMR" id="A0A3B6KRZ6"/>
<evidence type="ECO:0000256" key="3">
    <source>
        <dbReference type="ARBA" id="ARBA00023125"/>
    </source>
</evidence>
<evidence type="ECO:0000256" key="6">
    <source>
        <dbReference type="SAM" id="MobiDB-lite"/>
    </source>
</evidence>
<dbReference type="Gramene" id="TraesCAD_scaffold_040853_01G000100.1">
    <property type="protein sequence ID" value="TraesCAD_scaffold_040853_01G000100.1"/>
    <property type="gene ID" value="TraesCAD_scaffold_040853_01G000100"/>
</dbReference>
<feature type="compositionally biased region" description="Pro residues" evidence="6">
    <location>
        <begin position="17"/>
        <end position="33"/>
    </location>
</feature>
<accession>A0A3B6KRZ6</accession>
<dbReference type="PANTHER" id="PTHR31719:SF179">
    <property type="entry name" value="OS08G0148400 PROTEIN"/>
    <property type="match status" value="1"/>
</dbReference>
<reference evidence="8" key="2">
    <citation type="submission" date="2018-10" db="UniProtKB">
        <authorList>
            <consortium name="EnsemblPlants"/>
        </authorList>
    </citation>
    <scope>IDENTIFICATION</scope>
</reference>
<dbReference type="Gramene" id="TraesCS5A03G1101000.1">
    <property type="protein sequence ID" value="TraesCS5A03G1101000.1.CDS"/>
    <property type="gene ID" value="TraesCS5A03G1101000"/>
</dbReference>
<dbReference type="Pfam" id="PF02365">
    <property type="entry name" value="NAM"/>
    <property type="match status" value="1"/>
</dbReference>
<evidence type="ECO:0000256" key="4">
    <source>
        <dbReference type="ARBA" id="ARBA00023163"/>
    </source>
</evidence>
<dbReference type="AlphaFoldDB" id="A0A3B6KRZ6"/>
<evidence type="ECO:0000259" key="7">
    <source>
        <dbReference type="PROSITE" id="PS51005"/>
    </source>
</evidence>
<protein>
    <recommendedName>
        <fullName evidence="7">NAC domain-containing protein</fullName>
    </recommendedName>
</protein>
<dbReference type="STRING" id="4565.A0A3B6KRZ6"/>
<dbReference type="Gramene" id="TraesPARA_EIv1.0_1522240.1">
    <property type="protein sequence ID" value="TraesPARA_EIv1.0_1522240.1.CDS"/>
    <property type="gene ID" value="TraesPARA_EIv1.0_1522240"/>
</dbReference>
<keyword evidence="3" id="KW-0238">DNA-binding</keyword>
<name>A0A3B6KRZ6_WHEAT</name>
<dbReference type="Proteomes" id="UP000019116">
    <property type="component" value="Chromosome 5A"/>
</dbReference>
<feature type="compositionally biased region" description="Polar residues" evidence="6">
    <location>
        <begin position="54"/>
        <end position="63"/>
    </location>
</feature>
<dbReference type="GO" id="GO:0003677">
    <property type="term" value="F:DNA binding"/>
    <property type="evidence" value="ECO:0007669"/>
    <property type="project" value="UniProtKB-KW"/>
</dbReference>
<evidence type="ECO:0000256" key="5">
    <source>
        <dbReference type="ARBA" id="ARBA00023242"/>
    </source>
</evidence>
<sequence length="499" mass="54564">MATNCPDENDGVAGHPGAPPPPPAQPTPAPDPNSLPSTPQQSSPSFFLPPPCNYPSQPDEWSNISALDNDDAINASVFSYIDYLNPSLPPLLDDTPFAPFVQPAMPPPSQQLHRYPSQPDEESSIPALGNNDAMNASLFGDSYFNASSLPPLSATPLAPSVQPATQLPHYIQQLPAMATMGETQYCYSEAAPEHAVLPDAPPPPAAETTKPAGGRRRGRPRGSTAKSKPKSKVANTAAAAGRRQQEAATASAIIARQETVGAGSAEVEEEQKVVEYADTNIPGVRFKPTDAEIIWYLERKYHGHPLPVNFIKEFDVFEDHPDTVQEKYGECQEGVWYVFSSRDRKYKNGTRPVRSVGTVGFWKSSGKEEDVLDKNNVKIGRVNTLTFKLGHQPKGTSTPWRLKEYRMEKYQEDPNPSSMLLDPWVICKLFRTKNPPARQHDLPVQSGDQTDEGDEHASEANGRGGEDGNQPPNGPEPELGMENCYFSLDDFTHGDPKDQ</sequence>
<dbReference type="GO" id="GO:0005634">
    <property type="term" value="C:nucleus"/>
    <property type="evidence" value="ECO:0007669"/>
    <property type="project" value="UniProtKB-SubCell"/>
</dbReference>
<dbReference type="KEGG" id="taes:123108173"/>
<dbReference type="PANTHER" id="PTHR31719">
    <property type="entry name" value="NAC TRANSCRIPTION FACTOR 56"/>
    <property type="match status" value="1"/>
</dbReference>
<evidence type="ECO:0000313" key="9">
    <source>
        <dbReference type="Proteomes" id="UP000019116"/>
    </source>
</evidence>
<dbReference type="EnsemblPlants" id="TraesCS5A02G467300.1">
    <property type="protein sequence ID" value="TraesCS5A02G467300.1"/>
    <property type="gene ID" value="TraesCS5A02G467300"/>
</dbReference>
<proteinExistence type="predicted"/>
<dbReference type="PROSITE" id="PS51005">
    <property type="entry name" value="NAC"/>
    <property type="match status" value="1"/>
</dbReference>
<dbReference type="InterPro" id="IPR003441">
    <property type="entry name" value="NAC-dom"/>
</dbReference>
<keyword evidence="9" id="KW-1185">Reference proteome</keyword>
<feature type="compositionally biased region" description="Low complexity" evidence="6">
    <location>
        <begin position="236"/>
        <end position="245"/>
    </location>
</feature>
<dbReference type="RefSeq" id="XP_044385943.1">
    <property type="nucleotide sequence ID" value="XM_044530008.1"/>
</dbReference>